<sequence length="254" mass="27312">MAFKFICFFALLASTQAGILNTHQAYSDAPSVSYSSISTPEGYGAPSYAKVSAPVHYAAPTITKYAAPVSYSAPSYSTPVYKKNIVSEDYSAPAHYDFKYSVEDHHTGDIKGQQETREGDVVKGSYFLVEADGSKRIVEYTADAHNGFNAVVHREPATYQAKHVAAYAQPTYKVAAPAAYAQPTYKLAAPVAYAQPSYKVAAPVAYAQPTYKVAAPVTYAQPALTKVAYASAPQVSYSSVSAHVLKQASPAYYH</sequence>
<dbReference type="InterPro" id="IPR031311">
    <property type="entry name" value="CHIT_BIND_RR_consensus"/>
</dbReference>
<dbReference type="GO" id="GO:0031012">
    <property type="term" value="C:extracellular matrix"/>
    <property type="evidence" value="ECO:0007669"/>
    <property type="project" value="TreeGrafter"/>
</dbReference>
<feature type="signal peptide" evidence="3">
    <location>
        <begin position="1"/>
        <end position="17"/>
    </location>
</feature>
<evidence type="ECO:0000256" key="3">
    <source>
        <dbReference type="SAM" id="SignalP"/>
    </source>
</evidence>
<reference evidence="4" key="1">
    <citation type="submission" date="2019-10" db="EMBL/GenBank/DDBJ databases">
        <authorList>
            <person name="Duan T."/>
            <person name="Pang B."/>
        </authorList>
    </citation>
    <scope>NUCLEOTIDE SEQUENCE</scope>
</reference>
<evidence type="ECO:0000313" key="4">
    <source>
        <dbReference type="EMBL" id="QGN67023.1"/>
    </source>
</evidence>
<dbReference type="AlphaFoldDB" id="A0A650AG61"/>
<proteinExistence type="evidence at transcript level"/>
<dbReference type="PANTHER" id="PTHR12236">
    <property type="entry name" value="STRUCTURAL CONTITUENT OF CUTICLE"/>
    <property type="match status" value="1"/>
</dbReference>
<dbReference type="PRINTS" id="PR00947">
    <property type="entry name" value="CUTICLE"/>
</dbReference>
<keyword evidence="3" id="KW-0732">Signal</keyword>
<protein>
    <submittedName>
        <fullName evidence="4">Cuticular protein CP2</fullName>
    </submittedName>
</protein>
<dbReference type="Pfam" id="PF00379">
    <property type="entry name" value="Chitin_bind_4"/>
    <property type="match status" value="1"/>
</dbReference>
<dbReference type="PANTHER" id="PTHR12236:SF75">
    <property type="entry name" value="CUTICULAR PROTEIN 62BB, ISOFORM A"/>
    <property type="match status" value="1"/>
</dbReference>
<dbReference type="PROSITE" id="PS51155">
    <property type="entry name" value="CHIT_BIND_RR_2"/>
    <property type="match status" value="1"/>
</dbReference>
<dbReference type="EMBL" id="MN629001">
    <property type="protein sequence ID" value="QGN67023.1"/>
    <property type="molecule type" value="mRNA"/>
</dbReference>
<keyword evidence="1 2" id="KW-0193">Cuticle</keyword>
<name>A0A650AG61_9CUCU</name>
<dbReference type="InterPro" id="IPR051217">
    <property type="entry name" value="Insect_Cuticle_Struc_Prot"/>
</dbReference>
<dbReference type="GO" id="GO:0042302">
    <property type="term" value="F:structural constituent of cuticle"/>
    <property type="evidence" value="ECO:0007669"/>
    <property type="project" value="UniProtKB-UniRule"/>
</dbReference>
<organism evidence="4">
    <name type="scientific">Galeruca daurica</name>
    <dbReference type="NCBI Taxonomy" id="1651263"/>
    <lineage>
        <taxon>Eukaryota</taxon>
        <taxon>Metazoa</taxon>
        <taxon>Ecdysozoa</taxon>
        <taxon>Arthropoda</taxon>
        <taxon>Hexapoda</taxon>
        <taxon>Insecta</taxon>
        <taxon>Pterygota</taxon>
        <taxon>Neoptera</taxon>
        <taxon>Endopterygota</taxon>
        <taxon>Coleoptera</taxon>
        <taxon>Polyphaga</taxon>
        <taxon>Cucujiformia</taxon>
        <taxon>Chrysomeloidea</taxon>
        <taxon>Chrysomelidae</taxon>
        <taxon>Galerucinae</taxon>
        <taxon>Galerucites</taxon>
        <taxon>Galeruca</taxon>
    </lineage>
</organism>
<dbReference type="PROSITE" id="PS00233">
    <property type="entry name" value="CHIT_BIND_RR_1"/>
    <property type="match status" value="1"/>
</dbReference>
<dbReference type="InterPro" id="IPR000618">
    <property type="entry name" value="Insect_cuticle"/>
</dbReference>
<dbReference type="GO" id="GO:0005615">
    <property type="term" value="C:extracellular space"/>
    <property type="evidence" value="ECO:0007669"/>
    <property type="project" value="TreeGrafter"/>
</dbReference>
<accession>A0A650AG61</accession>
<feature type="chain" id="PRO_5025063990" evidence="3">
    <location>
        <begin position="18"/>
        <end position="254"/>
    </location>
</feature>
<evidence type="ECO:0000256" key="2">
    <source>
        <dbReference type="PROSITE-ProRule" id="PRU00497"/>
    </source>
</evidence>
<evidence type="ECO:0000256" key="1">
    <source>
        <dbReference type="ARBA" id="ARBA00022460"/>
    </source>
</evidence>